<evidence type="ECO:0000256" key="8">
    <source>
        <dbReference type="ARBA" id="ARBA00023180"/>
    </source>
</evidence>
<evidence type="ECO:0000256" key="4">
    <source>
        <dbReference type="ARBA" id="ARBA00022692"/>
    </source>
</evidence>
<dbReference type="EC" id="2.8.2.-" evidence="9"/>
<feature type="non-terminal residue" evidence="10">
    <location>
        <position position="1"/>
    </location>
</feature>
<dbReference type="Pfam" id="PF03567">
    <property type="entry name" value="Sulfotransfer_2"/>
    <property type="match status" value="1"/>
</dbReference>
<proteinExistence type="inferred from homology"/>
<evidence type="ECO:0000256" key="2">
    <source>
        <dbReference type="ARBA" id="ARBA00006339"/>
    </source>
</evidence>
<comment type="subcellular location">
    <subcellularLocation>
        <location evidence="1 9">Golgi apparatus membrane</location>
        <topology evidence="1 9">Single-pass type II membrane protein</topology>
    </subcellularLocation>
</comment>
<keyword evidence="7" id="KW-0472">Membrane</keyword>
<name>A0AAW0VNL3_CHEQU</name>
<protein>
    <recommendedName>
        <fullName evidence="9">Carbohydrate sulfotransferase</fullName>
        <ecNumber evidence="9">2.8.2.-</ecNumber>
    </recommendedName>
</protein>
<keyword evidence="8 9" id="KW-0325">Glycoprotein</keyword>
<dbReference type="PANTHER" id="PTHR12137">
    <property type="entry name" value="CARBOHYDRATE SULFOTRANSFERASE"/>
    <property type="match status" value="1"/>
</dbReference>
<keyword evidence="9" id="KW-0119">Carbohydrate metabolism</keyword>
<reference evidence="10 11" key="1">
    <citation type="journal article" date="2024" name="BMC Genomics">
        <title>Genome assembly of redclaw crayfish (Cherax quadricarinatus) provides insights into its immune adaptation and hypoxia tolerance.</title>
        <authorList>
            <person name="Liu Z."/>
            <person name="Zheng J."/>
            <person name="Li H."/>
            <person name="Fang K."/>
            <person name="Wang S."/>
            <person name="He J."/>
            <person name="Zhou D."/>
            <person name="Weng S."/>
            <person name="Chi M."/>
            <person name="Gu Z."/>
            <person name="He J."/>
            <person name="Li F."/>
            <person name="Wang M."/>
        </authorList>
    </citation>
    <scope>NUCLEOTIDE SEQUENCE [LARGE SCALE GENOMIC DNA]</scope>
    <source>
        <strain evidence="10">ZL_2023a</strain>
    </source>
</reference>
<evidence type="ECO:0000256" key="5">
    <source>
        <dbReference type="ARBA" id="ARBA00022989"/>
    </source>
</evidence>
<dbReference type="InterPro" id="IPR005331">
    <property type="entry name" value="Sulfotransferase"/>
</dbReference>
<gene>
    <name evidence="10" type="ORF">OTU49_014617</name>
</gene>
<dbReference type="InterPro" id="IPR027417">
    <property type="entry name" value="P-loop_NTPase"/>
</dbReference>
<sequence>TRALKRKLNTYIKFLIVRHPYQRLLSAYRDKLEGTGEEFYIKNYAYDIAKTYRQDGGDTNISKPGNGLTFSEFVSYVSDRPKDGFDEHWRPYTQLCFPCDIHYDVIGKYETLVKDSEYFLRLIGAPEDLHFPTFVPSNTSALLEAYMASLSQKQRESLRTIYRKDFQMFNYEEEI</sequence>
<dbReference type="GO" id="GO:0000139">
    <property type="term" value="C:Golgi membrane"/>
    <property type="evidence" value="ECO:0007669"/>
    <property type="project" value="UniProtKB-SubCell"/>
</dbReference>
<dbReference type="SUPFAM" id="SSF52540">
    <property type="entry name" value="P-loop containing nucleoside triphosphate hydrolases"/>
    <property type="match status" value="1"/>
</dbReference>
<dbReference type="GO" id="GO:0016051">
    <property type="term" value="P:carbohydrate biosynthetic process"/>
    <property type="evidence" value="ECO:0007669"/>
    <property type="project" value="InterPro"/>
</dbReference>
<evidence type="ECO:0000256" key="9">
    <source>
        <dbReference type="RuleBase" id="RU364020"/>
    </source>
</evidence>
<keyword evidence="3 9" id="KW-0808">Transferase</keyword>
<evidence type="ECO:0000256" key="7">
    <source>
        <dbReference type="ARBA" id="ARBA00023136"/>
    </source>
</evidence>
<dbReference type="InterPro" id="IPR018011">
    <property type="entry name" value="Carb_sulfotrans_8-10"/>
</dbReference>
<keyword evidence="11" id="KW-1185">Reference proteome</keyword>
<dbReference type="EMBL" id="JARKIK010005158">
    <property type="protein sequence ID" value="KAK8718598.1"/>
    <property type="molecule type" value="Genomic_DNA"/>
</dbReference>
<evidence type="ECO:0000313" key="11">
    <source>
        <dbReference type="Proteomes" id="UP001445076"/>
    </source>
</evidence>
<comment type="similarity">
    <text evidence="2 9">Belongs to the sulfotransferase 2 family.</text>
</comment>
<dbReference type="AlphaFoldDB" id="A0AAW0VNL3"/>
<dbReference type="Proteomes" id="UP001445076">
    <property type="component" value="Unassembled WGS sequence"/>
</dbReference>
<dbReference type="GO" id="GO:0008146">
    <property type="term" value="F:sulfotransferase activity"/>
    <property type="evidence" value="ECO:0007669"/>
    <property type="project" value="InterPro"/>
</dbReference>
<evidence type="ECO:0000256" key="3">
    <source>
        <dbReference type="ARBA" id="ARBA00022679"/>
    </source>
</evidence>
<keyword evidence="6 9" id="KW-0333">Golgi apparatus</keyword>
<keyword evidence="5" id="KW-1133">Transmembrane helix</keyword>
<accession>A0AAW0VNL3</accession>
<evidence type="ECO:0000256" key="6">
    <source>
        <dbReference type="ARBA" id="ARBA00023034"/>
    </source>
</evidence>
<evidence type="ECO:0000313" key="10">
    <source>
        <dbReference type="EMBL" id="KAK8718598.1"/>
    </source>
</evidence>
<dbReference type="PANTHER" id="PTHR12137:SF54">
    <property type="entry name" value="CARBOHYDRATE SULFOTRANSFERASE"/>
    <property type="match status" value="1"/>
</dbReference>
<organism evidence="10 11">
    <name type="scientific">Cherax quadricarinatus</name>
    <name type="common">Australian red claw crayfish</name>
    <dbReference type="NCBI Taxonomy" id="27406"/>
    <lineage>
        <taxon>Eukaryota</taxon>
        <taxon>Metazoa</taxon>
        <taxon>Ecdysozoa</taxon>
        <taxon>Arthropoda</taxon>
        <taxon>Crustacea</taxon>
        <taxon>Multicrustacea</taxon>
        <taxon>Malacostraca</taxon>
        <taxon>Eumalacostraca</taxon>
        <taxon>Eucarida</taxon>
        <taxon>Decapoda</taxon>
        <taxon>Pleocyemata</taxon>
        <taxon>Astacidea</taxon>
        <taxon>Parastacoidea</taxon>
        <taxon>Parastacidae</taxon>
        <taxon>Cherax</taxon>
    </lineage>
</organism>
<keyword evidence="9" id="KW-0735">Signal-anchor</keyword>
<keyword evidence="4" id="KW-0812">Transmembrane</keyword>
<comment type="caution">
    <text evidence="10">The sequence shown here is derived from an EMBL/GenBank/DDBJ whole genome shotgun (WGS) entry which is preliminary data.</text>
</comment>
<evidence type="ECO:0000256" key="1">
    <source>
        <dbReference type="ARBA" id="ARBA00004323"/>
    </source>
</evidence>